<comment type="subcellular location">
    <subcellularLocation>
        <location evidence="1">Host cell</location>
    </subcellularLocation>
    <subcellularLocation>
        <location evidence="2">Secreted</location>
    </subcellularLocation>
</comment>
<keyword evidence="4" id="KW-0863">Zinc-finger</keyword>
<evidence type="ECO:0000256" key="1">
    <source>
        <dbReference type="ARBA" id="ARBA00004340"/>
    </source>
</evidence>
<accession>A0A8H3QHA3</accession>
<dbReference type="Pfam" id="PF20147">
    <property type="entry name" value="Crinkler"/>
    <property type="match status" value="1"/>
</dbReference>
<dbReference type="GO" id="GO:0043657">
    <property type="term" value="C:host cell"/>
    <property type="evidence" value="ECO:0007669"/>
    <property type="project" value="UniProtKB-SubCell"/>
</dbReference>
<dbReference type="PROSITE" id="PS50157">
    <property type="entry name" value="ZINC_FINGER_C2H2_2"/>
    <property type="match status" value="1"/>
</dbReference>
<keyword evidence="4" id="KW-0479">Metal-binding</keyword>
<protein>
    <recommendedName>
        <fullName evidence="6">C2H2-type domain-containing protein</fullName>
    </recommendedName>
</protein>
<evidence type="ECO:0000313" key="7">
    <source>
        <dbReference type="EMBL" id="GES79266.1"/>
    </source>
</evidence>
<feature type="domain" description="C2H2-type" evidence="6">
    <location>
        <begin position="293"/>
        <end position="312"/>
    </location>
</feature>
<gene>
    <name evidence="7" type="ORF">RCL2_000657400</name>
</gene>
<evidence type="ECO:0000259" key="6">
    <source>
        <dbReference type="PROSITE" id="PS50157"/>
    </source>
</evidence>
<organism evidence="7 8">
    <name type="scientific">Rhizophagus clarus</name>
    <dbReference type="NCBI Taxonomy" id="94130"/>
    <lineage>
        <taxon>Eukaryota</taxon>
        <taxon>Fungi</taxon>
        <taxon>Fungi incertae sedis</taxon>
        <taxon>Mucoromycota</taxon>
        <taxon>Glomeromycotina</taxon>
        <taxon>Glomeromycetes</taxon>
        <taxon>Glomerales</taxon>
        <taxon>Glomeraceae</taxon>
        <taxon>Rhizophagus</taxon>
    </lineage>
</organism>
<dbReference type="GO" id="GO:0008270">
    <property type="term" value="F:zinc ion binding"/>
    <property type="evidence" value="ECO:0007669"/>
    <property type="project" value="UniProtKB-KW"/>
</dbReference>
<dbReference type="EMBL" id="BLAL01000043">
    <property type="protein sequence ID" value="GES79266.1"/>
    <property type="molecule type" value="Genomic_DNA"/>
</dbReference>
<dbReference type="AlphaFoldDB" id="A0A8H3QHA3"/>
<dbReference type="GO" id="GO:0005576">
    <property type="term" value="C:extracellular region"/>
    <property type="evidence" value="ECO:0007669"/>
    <property type="project" value="UniProtKB-SubCell"/>
</dbReference>
<comment type="caution">
    <text evidence="7">The sequence shown here is derived from an EMBL/GenBank/DDBJ whole genome shotgun (WGS) entry which is preliminary data.</text>
</comment>
<evidence type="ECO:0000256" key="4">
    <source>
        <dbReference type="PROSITE-ProRule" id="PRU00042"/>
    </source>
</evidence>
<evidence type="ECO:0000256" key="3">
    <source>
        <dbReference type="ARBA" id="ARBA00022525"/>
    </source>
</evidence>
<keyword evidence="4" id="KW-0862">Zinc</keyword>
<feature type="region of interest" description="Disordered" evidence="5">
    <location>
        <begin position="448"/>
        <end position="479"/>
    </location>
</feature>
<sequence>MKGKCFRTLLEKIIRKSKKSPLKQKQDDENLEPLPKIKRSKSTITLMYLITENAITNAFAVNINSNKLISHFKKVIKVQKMPEFDNFSADKLKLWKVEIPDHHDDQLSNLSLQVQDQLFPTKKISKYFPIIPAEKYINIIVSPTDTDSSSDGKSLNVYITLCIYVINSCSITIYRILERTMLDTGTKKREDGVQKANEAVLQAIVKRLLPSVYHVPELSLIMDGAKPKGSGRFGFSDVFAYRRIGKIGPDHSNNRSKKEGTDQKFQVKNNINFITITNIPMSKTSFNSLCNKFECELCGKIYKRHSGLANHKITIKDANIMRPTVYDLPERAIEETRQILIYHIKERLKQSSKHAGNVRVMFSCTESQFFGVFKGYIHDYFPKTGNYKCIFKGINSYSTLSKVLGDDNWGVKYFLQHQKTFVLSYQQPSNPNDPDPLLESNLCQKPDPLQVQDPDPLQEPNPLQDQDSDPLQEPDPLQDQNQVNIYKAKKRRICKPKPVQIIIGWKRKEKSDVRNIVYSSGFIFINFIISRMKNIENFY</sequence>
<dbReference type="Proteomes" id="UP000615446">
    <property type="component" value="Unassembled WGS sequence"/>
</dbReference>
<dbReference type="InterPro" id="IPR013087">
    <property type="entry name" value="Znf_C2H2_type"/>
</dbReference>
<proteinExistence type="predicted"/>
<dbReference type="OrthoDB" id="2673191at2759"/>
<evidence type="ECO:0000256" key="2">
    <source>
        <dbReference type="ARBA" id="ARBA00004613"/>
    </source>
</evidence>
<name>A0A8H3QHA3_9GLOM</name>
<evidence type="ECO:0000256" key="5">
    <source>
        <dbReference type="SAM" id="MobiDB-lite"/>
    </source>
</evidence>
<keyword evidence="3" id="KW-0964">Secreted</keyword>
<reference evidence="7" key="1">
    <citation type="submission" date="2019-10" db="EMBL/GenBank/DDBJ databases">
        <title>Conservation and host-specific expression of non-tandemly repeated heterogenous ribosome RNA gene in arbuscular mycorrhizal fungi.</title>
        <authorList>
            <person name="Maeda T."/>
            <person name="Kobayashi Y."/>
            <person name="Nakagawa T."/>
            <person name="Ezawa T."/>
            <person name="Yamaguchi K."/>
            <person name="Bino T."/>
            <person name="Nishimoto Y."/>
            <person name="Shigenobu S."/>
            <person name="Kawaguchi M."/>
        </authorList>
    </citation>
    <scope>NUCLEOTIDE SEQUENCE</scope>
    <source>
        <strain evidence="7">HR1</strain>
    </source>
</reference>
<feature type="compositionally biased region" description="Low complexity" evidence="5">
    <location>
        <begin position="448"/>
        <end position="460"/>
    </location>
</feature>
<evidence type="ECO:0000313" key="8">
    <source>
        <dbReference type="Proteomes" id="UP000615446"/>
    </source>
</evidence>
<dbReference type="InterPro" id="IPR045379">
    <property type="entry name" value="Crinkler_N"/>
</dbReference>